<gene>
    <name evidence="4" type="ORF">TCM_000449</name>
</gene>
<dbReference type="Proteomes" id="UP000026915">
    <property type="component" value="Chromosome 1"/>
</dbReference>
<organism evidence="4 5">
    <name type="scientific">Theobroma cacao</name>
    <name type="common">Cacao</name>
    <name type="synonym">Cocoa</name>
    <dbReference type="NCBI Taxonomy" id="3641"/>
    <lineage>
        <taxon>Eukaryota</taxon>
        <taxon>Viridiplantae</taxon>
        <taxon>Streptophyta</taxon>
        <taxon>Embryophyta</taxon>
        <taxon>Tracheophyta</taxon>
        <taxon>Spermatophyta</taxon>
        <taxon>Magnoliopsida</taxon>
        <taxon>eudicotyledons</taxon>
        <taxon>Gunneridae</taxon>
        <taxon>Pentapetalae</taxon>
        <taxon>rosids</taxon>
        <taxon>malvids</taxon>
        <taxon>Malvales</taxon>
        <taxon>Malvaceae</taxon>
        <taxon>Byttnerioideae</taxon>
        <taxon>Theobroma</taxon>
    </lineage>
</organism>
<dbReference type="FunFam" id="3.40.50.2000:FF:000056">
    <property type="entry name" value="Glycosyltransferase"/>
    <property type="match status" value="1"/>
</dbReference>
<dbReference type="FunCoup" id="A0A061DGH7">
    <property type="interactions" value="162"/>
</dbReference>
<keyword evidence="5" id="KW-1185">Reference proteome</keyword>
<dbReference type="PANTHER" id="PTHR48046">
    <property type="entry name" value="UDP-GLYCOSYLTRANSFERASE 72E1"/>
    <property type="match status" value="1"/>
</dbReference>
<accession>A0A061DGH7</accession>
<keyword evidence="3" id="KW-0808">Transferase</keyword>
<protein>
    <submittedName>
        <fullName evidence="4">Anthocyanidin 3-O-glucosyltransferase 5</fullName>
    </submittedName>
</protein>
<name>A0A061DGH7_THECC</name>
<dbReference type="HOGENOM" id="CLU_001724_3_0_1"/>
<dbReference type="EMBL" id="CM001879">
    <property type="protein sequence ID" value="EOX91172.1"/>
    <property type="molecule type" value="Genomic_DNA"/>
</dbReference>
<evidence type="ECO:0000256" key="3">
    <source>
        <dbReference type="ARBA" id="ARBA00022679"/>
    </source>
</evidence>
<dbReference type="PANTHER" id="PTHR48046:SF1">
    <property type="entry name" value="GLYCOSYLTRANSFERASE-RELATED"/>
    <property type="match status" value="1"/>
</dbReference>
<evidence type="ECO:0000313" key="5">
    <source>
        <dbReference type="Proteomes" id="UP000026915"/>
    </source>
</evidence>
<evidence type="ECO:0000256" key="2">
    <source>
        <dbReference type="ARBA" id="ARBA00022676"/>
    </source>
</evidence>
<keyword evidence="2" id="KW-0328">Glycosyltransferase</keyword>
<sequence length="473" mass="51816">MVLSNKNPHLVLLSSPAHPTPTIELGKRLVTCQSVKVTVFVSCFVKAAAAVSKTIGSIPKTELFDVIQLPPADISGLVEPGHTGLTAVVSGVRVTKPAFLSAISALETPPTALIVHVYAIECLKIADELKIPKYVYTCSHAWYLALILYTPVLDEEVGGEYADKKEPFLLPGCTPVRPEDLPDPMIVQTKKDYLEFLQIGLDFPKVDGILVNTWEELQPKTLAALRDYQLLGSIVKAPIFPIGPIATEGTAGLKSELFYWLDKQPSGSVLYISFGSMGGLSVEQMTELSWGLELTQQRFIWVVRPPMAKTGSGSAPKFGHNADDMSSYVPEGFISRTRDRGVVVPHWAPQVQILSHPSCGGFFTHCGWNSAIECIINGLPMIAWPLYAEQRMNATLLTEELGIAVRSQTIPSKGVVGREEVATMVRKIFVDEEGRKIRGRVKELKLGADKAWSHGGSSYEALHEMVKHCQKSR</sequence>
<dbReference type="Pfam" id="PF00201">
    <property type="entry name" value="UDPGT"/>
    <property type="match status" value="1"/>
</dbReference>
<proteinExistence type="inferred from homology"/>
<dbReference type="eggNOG" id="KOG1192">
    <property type="taxonomic scope" value="Eukaryota"/>
</dbReference>
<dbReference type="CDD" id="cd03784">
    <property type="entry name" value="GT1_Gtf-like"/>
    <property type="match status" value="1"/>
</dbReference>
<dbReference type="Gene3D" id="3.40.50.2000">
    <property type="entry name" value="Glycogen Phosphorylase B"/>
    <property type="match status" value="2"/>
</dbReference>
<dbReference type="SUPFAM" id="SSF53756">
    <property type="entry name" value="UDP-Glycosyltransferase/glycogen phosphorylase"/>
    <property type="match status" value="1"/>
</dbReference>
<dbReference type="OMA" id="YEALHEM"/>
<evidence type="ECO:0000313" key="4">
    <source>
        <dbReference type="EMBL" id="EOX91172.1"/>
    </source>
</evidence>
<dbReference type="InParanoid" id="A0A061DGH7"/>
<dbReference type="GO" id="GO:0035251">
    <property type="term" value="F:UDP-glucosyltransferase activity"/>
    <property type="evidence" value="ECO:0000318"/>
    <property type="project" value="GO_Central"/>
</dbReference>
<evidence type="ECO:0000256" key="1">
    <source>
        <dbReference type="ARBA" id="ARBA00009995"/>
    </source>
</evidence>
<reference evidence="4 5" key="1">
    <citation type="journal article" date="2013" name="Genome Biol.">
        <title>The genome sequence of the most widely cultivated cacao type and its use to identify candidate genes regulating pod color.</title>
        <authorList>
            <person name="Motamayor J.C."/>
            <person name="Mockaitis K."/>
            <person name="Schmutz J."/>
            <person name="Haiminen N."/>
            <person name="Iii D.L."/>
            <person name="Cornejo O."/>
            <person name="Findley S.D."/>
            <person name="Zheng P."/>
            <person name="Utro F."/>
            <person name="Royaert S."/>
            <person name="Saski C."/>
            <person name="Jenkins J."/>
            <person name="Podicheti R."/>
            <person name="Zhao M."/>
            <person name="Scheffler B.E."/>
            <person name="Stack J.C."/>
            <person name="Feltus F.A."/>
            <person name="Mustiga G.M."/>
            <person name="Amores F."/>
            <person name="Phillips W."/>
            <person name="Marelli J.P."/>
            <person name="May G.D."/>
            <person name="Shapiro H."/>
            <person name="Ma J."/>
            <person name="Bustamante C.D."/>
            <person name="Schnell R.J."/>
            <person name="Main D."/>
            <person name="Gilbert D."/>
            <person name="Parida L."/>
            <person name="Kuhn D.N."/>
        </authorList>
    </citation>
    <scope>NUCLEOTIDE SEQUENCE [LARGE SCALE GENOMIC DNA]</scope>
    <source>
        <strain evidence="5">cv. Matina 1-6</strain>
    </source>
</reference>
<comment type="similarity">
    <text evidence="1">Belongs to the UDP-glycosyltransferase family.</text>
</comment>
<dbReference type="STRING" id="3641.A0A061DGH7"/>
<dbReference type="InterPro" id="IPR002213">
    <property type="entry name" value="UDP_glucos_trans"/>
</dbReference>
<dbReference type="Gramene" id="EOX91172">
    <property type="protein sequence ID" value="EOX91172"/>
    <property type="gene ID" value="TCM_000449"/>
</dbReference>
<dbReference type="AlphaFoldDB" id="A0A061DGH7"/>